<comment type="caution">
    <text evidence="11">The sequence shown here is derived from an EMBL/GenBank/DDBJ whole genome shotgun (WGS) entry which is preliminary data.</text>
</comment>
<evidence type="ECO:0000256" key="9">
    <source>
        <dbReference type="HAMAP-Rule" id="MF_03110"/>
    </source>
</evidence>
<evidence type="ECO:0000256" key="5">
    <source>
        <dbReference type="ARBA" id="ARBA00023172"/>
    </source>
</evidence>
<name>A0A9P8CCJ7_9HELO</name>
<evidence type="ECO:0000256" key="6">
    <source>
        <dbReference type="ARBA" id="ARBA00023204"/>
    </source>
</evidence>
<evidence type="ECO:0000256" key="7">
    <source>
        <dbReference type="ARBA" id="ARBA00023242"/>
    </source>
</evidence>
<keyword evidence="4 9" id="KW-0227">DNA damage</keyword>
<dbReference type="HAMAP" id="MF_03110">
    <property type="entry name" value="Endonuc_su_Slx4"/>
    <property type="match status" value="1"/>
</dbReference>
<keyword evidence="12" id="KW-1185">Reference proteome</keyword>
<feature type="region of interest" description="Disordered" evidence="10">
    <location>
        <begin position="31"/>
        <end position="62"/>
    </location>
</feature>
<evidence type="ECO:0000256" key="8">
    <source>
        <dbReference type="ARBA" id="ARBA00029496"/>
    </source>
</evidence>
<evidence type="ECO:0000256" key="4">
    <source>
        <dbReference type="ARBA" id="ARBA00022763"/>
    </source>
</evidence>
<dbReference type="OrthoDB" id="5349119at2759"/>
<dbReference type="GO" id="GO:0006281">
    <property type="term" value="P:DNA repair"/>
    <property type="evidence" value="ECO:0007669"/>
    <property type="project" value="UniProtKB-UniRule"/>
</dbReference>
<evidence type="ECO:0000256" key="2">
    <source>
        <dbReference type="ARBA" id="ARBA00006661"/>
    </source>
</evidence>
<proteinExistence type="inferred from homology"/>
<dbReference type="GO" id="GO:0033557">
    <property type="term" value="C:Slx1-Slx4 complex"/>
    <property type="evidence" value="ECO:0007669"/>
    <property type="project" value="UniProtKB-UniRule"/>
</dbReference>
<dbReference type="Pfam" id="PF09494">
    <property type="entry name" value="Slx4"/>
    <property type="match status" value="1"/>
</dbReference>
<dbReference type="EMBL" id="MU254163">
    <property type="protein sequence ID" value="KAG9241737.1"/>
    <property type="molecule type" value="Genomic_DNA"/>
</dbReference>
<evidence type="ECO:0000313" key="11">
    <source>
        <dbReference type="EMBL" id="KAG9241737.1"/>
    </source>
</evidence>
<keyword evidence="3 9" id="KW-0597">Phosphoprotein</keyword>
<feature type="compositionally biased region" description="Polar residues" evidence="10">
    <location>
        <begin position="675"/>
        <end position="688"/>
    </location>
</feature>
<feature type="region of interest" description="Disordered" evidence="10">
    <location>
        <begin position="531"/>
        <end position="569"/>
    </location>
</feature>
<sequence length="845" mass="92371">MASTAEAQRDIYLIPSSSPPRQLPRFKAFTLSSSPITPSPADIPKRKAPVIRGGGNAPSMAQYATTPITSASSLLKTNIAPGLNVEDSTIGENIHIPESSPVKKSRQPRTKKSDAGDDMAGPSTTKEKATRKPRGKKADPETTIKGYNTQKPARKAQVNKTDIGTAEGDTVKKTVVKKPRAKITVGETQAKLPVRQVAKPGLGNGTVKVSKHFPTTQITSIVEDGLGLEEAMARRDAWTPAPTLSIAHIETTPIPIGLIDTSMDSGGSAESQGTKTFPDLLGSFGYMSAIVTNIEKKLPEATVARKRKLIELVKSNSPTKAAKKKARRVTGLATAKYAPEEPALEPAPLLQYFSRQTTDRIMTDGFKVPEKPSSVLKKAKKGSAQAPILLSPGSAMKQHTGQAFVFGTSSQLAREQSPTLLRDLHAAMQSSNEMDEDDPFADSPLEPKSSSLVSAWNPTTKRNLWTAASRDEDDQMLWMDTKEVVTLQPGPIAVASTQACEVIDVMGPTPTVQPVEPLMALRVEPYRDQPASSVRKDTFAKKPDDKSLESETFTVPAKTTKADKSSKEPAKISLKRLRISSKKMPDFEAYTTAQLIKQVASYKFKPVKKREQMIALLVKCWESKQRMALGDMVTNDIISSSPTKIDASQKVRDSSSQAIVTQPKNPRGRPRKDSVLSSTAKEQASATDKLQDPSYDSDAPLSQICTPIRSQDRQPVEDISDSETDITTPLRRVQSQGRSPKLPLPLRASSIEIVEDSTLLFEAITKAITEQPASTNTKNLSWHEKILLYDPIVLEDLTIWLNTGGLEKAGWDGEIEPKQLKKWCESESICCLWRESLRNCTRNRY</sequence>
<accession>A0A9P8CCJ7</accession>
<gene>
    <name evidence="9" type="primary">SLX4</name>
    <name evidence="11" type="ORF">BJ878DRAFT_519068</name>
</gene>
<feature type="compositionally biased region" description="Basic and acidic residues" evidence="10">
    <location>
        <begin position="125"/>
        <end position="142"/>
    </location>
</feature>
<evidence type="ECO:0000256" key="1">
    <source>
        <dbReference type="ARBA" id="ARBA00004123"/>
    </source>
</evidence>
<comment type="subunit">
    <text evidence="9">Forms a heterodimer with SLX1.</text>
</comment>
<dbReference type="GO" id="GO:0006310">
    <property type="term" value="P:DNA recombination"/>
    <property type="evidence" value="ECO:0007669"/>
    <property type="project" value="UniProtKB-UniRule"/>
</dbReference>
<reference evidence="11" key="1">
    <citation type="journal article" date="2021" name="IMA Fungus">
        <title>Genomic characterization of three marine fungi, including Emericellopsis atlantica sp. nov. with signatures of a generalist lifestyle and marine biomass degradation.</title>
        <authorList>
            <person name="Hagestad O.C."/>
            <person name="Hou L."/>
            <person name="Andersen J.H."/>
            <person name="Hansen E.H."/>
            <person name="Altermark B."/>
            <person name="Li C."/>
            <person name="Kuhnert E."/>
            <person name="Cox R.J."/>
            <person name="Crous P.W."/>
            <person name="Spatafora J.W."/>
            <person name="Lail K."/>
            <person name="Amirebrahimi M."/>
            <person name="Lipzen A."/>
            <person name="Pangilinan J."/>
            <person name="Andreopoulos W."/>
            <person name="Hayes R.D."/>
            <person name="Ng V."/>
            <person name="Grigoriev I.V."/>
            <person name="Jackson S.A."/>
            <person name="Sutton T.D.S."/>
            <person name="Dobson A.D.W."/>
            <person name="Rama T."/>
        </authorList>
    </citation>
    <scope>NUCLEOTIDE SEQUENCE</scope>
    <source>
        <strain evidence="11">TRa3180A</strain>
    </source>
</reference>
<dbReference type="Proteomes" id="UP000887226">
    <property type="component" value="Unassembled WGS sequence"/>
</dbReference>
<keyword evidence="5 9" id="KW-0233">DNA recombination</keyword>
<feature type="compositionally biased region" description="Basic and acidic residues" evidence="10">
    <location>
        <begin position="560"/>
        <end position="569"/>
    </location>
</feature>
<dbReference type="GO" id="GO:0006260">
    <property type="term" value="P:DNA replication"/>
    <property type="evidence" value="ECO:0007669"/>
    <property type="project" value="InterPro"/>
</dbReference>
<feature type="compositionally biased region" description="Polar residues" evidence="10">
    <location>
        <begin position="654"/>
        <end position="664"/>
    </location>
</feature>
<protein>
    <recommendedName>
        <fullName evidence="8 9">Structure-specific endonuclease subunit SLX4</fullName>
    </recommendedName>
</protein>
<feature type="region of interest" description="Disordered" evidence="10">
    <location>
        <begin position="643"/>
        <end position="741"/>
    </location>
</feature>
<keyword evidence="7 9" id="KW-0539">Nucleus</keyword>
<keyword evidence="6 9" id="KW-0234">DNA repair</keyword>
<feature type="region of interest" description="Disordered" evidence="10">
    <location>
        <begin position="85"/>
        <end position="159"/>
    </location>
</feature>
<evidence type="ECO:0000313" key="12">
    <source>
        <dbReference type="Proteomes" id="UP000887226"/>
    </source>
</evidence>
<evidence type="ECO:0000256" key="3">
    <source>
        <dbReference type="ARBA" id="ARBA00022553"/>
    </source>
</evidence>
<feature type="compositionally biased region" description="Basic and acidic residues" evidence="10">
    <location>
        <begin position="534"/>
        <end position="549"/>
    </location>
</feature>
<evidence type="ECO:0000256" key="10">
    <source>
        <dbReference type="SAM" id="MobiDB-lite"/>
    </source>
</evidence>
<comment type="subcellular location">
    <subcellularLocation>
        <location evidence="1 9">Nucleus</location>
    </subcellularLocation>
</comment>
<comment type="similarity">
    <text evidence="2 9">Belongs to the SLX4 family.</text>
</comment>
<comment type="PTM">
    <text evidence="9">Phosphorylated in response to DNA damage.</text>
</comment>
<feature type="region of interest" description="Disordered" evidence="10">
    <location>
        <begin position="430"/>
        <end position="453"/>
    </location>
</feature>
<dbReference type="InterPro" id="IPR018574">
    <property type="entry name" value="Structure-sp_endonuc_su_Slx4"/>
</dbReference>
<organism evidence="11 12">
    <name type="scientific">Calycina marina</name>
    <dbReference type="NCBI Taxonomy" id="1763456"/>
    <lineage>
        <taxon>Eukaryota</taxon>
        <taxon>Fungi</taxon>
        <taxon>Dikarya</taxon>
        <taxon>Ascomycota</taxon>
        <taxon>Pezizomycotina</taxon>
        <taxon>Leotiomycetes</taxon>
        <taxon>Helotiales</taxon>
        <taxon>Pezizellaceae</taxon>
        <taxon>Calycina</taxon>
    </lineage>
</organism>
<dbReference type="AlphaFoldDB" id="A0A9P8CCJ7"/>
<dbReference type="GO" id="GO:0017108">
    <property type="term" value="F:5'-flap endonuclease activity"/>
    <property type="evidence" value="ECO:0007669"/>
    <property type="project" value="InterPro"/>
</dbReference>
<comment type="function">
    <text evidence="9">Regulatory subunit of the SLX1-SLX4 structure-specific endonuclease that resolves DNA secondary structures generated during DNA repair and recombination. Has endonuclease activity towards branched DNA substrates, introducing single-strand cuts in duplex DNA close to junctions with ss-DNA.</text>
</comment>
<dbReference type="CDD" id="cd22999">
    <property type="entry name" value="SAP_SLX4"/>
    <property type="match status" value="1"/>
</dbReference>
<dbReference type="InterPro" id="IPR027784">
    <property type="entry name" value="Slx4_ascomycetes"/>
</dbReference>